<dbReference type="PANTHER" id="PTHR12968:SF2">
    <property type="entry name" value="B9 DOMAIN-CONTAINING PROTEIN 2"/>
    <property type="match status" value="1"/>
</dbReference>
<evidence type="ECO:0000256" key="5">
    <source>
        <dbReference type="ARBA" id="ARBA00023273"/>
    </source>
</evidence>
<feature type="compositionally biased region" description="Low complexity" evidence="9">
    <location>
        <begin position="116"/>
        <end position="138"/>
    </location>
</feature>
<evidence type="ECO:0000256" key="4">
    <source>
        <dbReference type="ARBA" id="ARBA00023212"/>
    </source>
</evidence>
<accession>L5KR38</accession>
<keyword evidence="5" id="KW-0966">Cell projection</keyword>
<organism evidence="10 11">
    <name type="scientific">Pteropus alecto</name>
    <name type="common">Black flying fox</name>
    <dbReference type="NCBI Taxonomy" id="9402"/>
    <lineage>
        <taxon>Eukaryota</taxon>
        <taxon>Metazoa</taxon>
        <taxon>Chordata</taxon>
        <taxon>Craniata</taxon>
        <taxon>Vertebrata</taxon>
        <taxon>Euteleostomi</taxon>
        <taxon>Mammalia</taxon>
        <taxon>Eutheria</taxon>
        <taxon>Laurasiatheria</taxon>
        <taxon>Chiroptera</taxon>
        <taxon>Yinpterochiroptera</taxon>
        <taxon>Pteropodoidea</taxon>
        <taxon>Pteropodidae</taxon>
        <taxon>Pteropodinae</taxon>
        <taxon>Pteropus</taxon>
    </lineage>
</organism>
<keyword evidence="3" id="KW-0970">Cilium biogenesis/degradation</keyword>
<dbReference type="PROSITE" id="PS51381">
    <property type="entry name" value="C2_B9"/>
    <property type="match status" value="1"/>
</dbReference>
<dbReference type="InParanoid" id="L5KR38"/>
<evidence type="ECO:0000256" key="7">
    <source>
        <dbReference type="ARBA" id="ARBA00038411"/>
    </source>
</evidence>
<dbReference type="Proteomes" id="UP000010552">
    <property type="component" value="Unassembled WGS sequence"/>
</dbReference>
<evidence type="ECO:0000313" key="10">
    <source>
        <dbReference type="EMBL" id="ELK13730.1"/>
    </source>
</evidence>
<keyword evidence="11" id="KW-1185">Reference proteome</keyword>
<evidence type="ECO:0000256" key="2">
    <source>
        <dbReference type="ARBA" id="ARBA00022490"/>
    </source>
</evidence>
<dbReference type="GO" id="GO:0036038">
    <property type="term" value="C:MKS complex"/>
    <property type="evidence" value="ECO:0007669"/>
    <property type="project" value="TreeGrafter"/>
</dbReference>
<keyword evidence="2" id="KW-0963">Cytoplasm</keyword>
<evidence type="ECO:0000256" key="9">
    <source>
        <dbReference type="SAM" id="MobiDB-lite"/>
    </source>
</evidence>
<sequence length="355" mass="38244">MTASSADTSLAHLPHDTPKPTTQSYTFNRKEYSRPTITLGTPKLPALTPNLAGADFPATGLPPHPQRQDPGEGRAPGLRPSLTTHGLMPGTPRPLYRHSTRPCHPGVGTSVLPTIPGAGPEGAAPARSARLPSRRPGSQRVGAGMGSRRRPPSSAPRSGRGWGLEGRHQSRTLGLYHPGAMAEVHVIGQIVGATDFSESSLFCKWGIHTGAAWKLLSGIREGQTQVDTPQIGDMAYWSHPIDLHFATKGLQGWPRLHLQVWSQDSFGRCQLAGYGFCHVPSSPGTHQLDCPTWRPLGSWREQLARAFVGGGPQLLHADAIYSGADRYRLHTAAGGTVHLELGLLLRHFDRYGVEC</sequence>
<dbReference type="PANTHER" id="PTHR12968">
    <property type="entry name" value="B9 DOMAIN-CONTAINING"/>
    <property type="match status" value="1"/>
</dbReference>
<evidence type="ECO:0000256" key="8">
    <source>
        <dbReference type="ARBA" id="ARBA00039272"/>
    </source>
</evidence>
<comment type="similarity">
    <text evidence="7">Belongs to the B9D family.</text>
</comment>
<keyword evidence="4" id="KW-0206">Cytoskeleton</keyword>
<dbReference type="eggNOG" id="KOG4028">
    <property type="taxonomic scope" value="Eukaryota"/>
</dbReference>
<protein>
    <recommendedName>
        <fullName evidence="8">B9 domain-containing protein 2</fullName>
    </recommendedName>
</protein>
<gene>
    <name evidence="10" type="ORF">PAL_GLEAN10000574</name>
</gene>
<name>L5KR38_PTEAL</name>
<evidence type="ECO:0000313" key="11">
    <source>
        <dbReference type="Proteomes" id="UP000010552"/>
    </source>
</evidence>
<dbReference type="Pfam" id="PF07162">
    <property type="entry name" value="B9-C2"/>
    <property type="match status" value="1"/>
</dbReference>
<proteinExistence type="inferred from homology"/>
<dbReference type="AlphaFoldDB" id="L5KR38"/>
<evidence type="ECO:0000256" key="1">
    <source>
        <dbReference type="ARBA" id="ARBA00004120"/>
    </source>
</evidence>
<dbReference type="InterPro" id="IPR010796">
    <property type="entry name" value="C2_B9-type_dom"/>
</dbReference>
<evidence type="ECO:0000256" key="6">
    <source>
        <dbReference type="ARBA" id="ARBA00037672"/>
    </source>
</evidence>
<dbReference type="EMBL" id="KB030584">
    <property type="protein sequence ID" value="ELK13730.1"/>
    <property type="molecule type" value="Genomic_DNA"/>
</dbReference>
<comment type="subcellular location">
    <subcellularLocation>
        <location evidence="1">Cytoplasm</location>
        <location evidence="1">Cytoskeleton</location>
        <location evidence="1">Cilium basal body</location>
    </subcellularLocation>
</comment>
<comment type="function">
    <text evidence="6">Component of the tectonic-like complex, a complex localized at the transition zone of primary cilia and acting as a barrier that prevents diffusion of transmembrane proteins between the cilia and plasma membranes.</text>
</comment>
<dbReference type="STRING" id="9402.L5KR38"/>
<dbReference type="GO" id="GO:0060271">
    <property type="term" value="P:cilium assembly"/>
    <property type="evidence" value="ECO:0007669"/>
    <property type="project" value="TreeGrafter"/>
</dbReference>
<reference evidence="11" key="1">
    <citation type="journal article" date="2013" name="Science">
        <title>Comparative analysis of bat genomes provides insight into the evolution of flight and immunity.</title>
        <authorList>
            <person name="Zhang G."/>
            <person name="Cowled C."/>
            <person name="Shi Z."/>
            <person name="Huang Z."/>
            <person name="Bishop-Lilly K.A."/>
            <person name="Fang X."/>
            <person name="Wynne J.W."/>
            <person name="Xiong Z."/>
            <person name="Baker M.L."/>
            <person name="Zhao W."/>
            <person name="Tachedjian M."/>
            <person name="Zhu Y."/>
            <person name="Zhou P."/>
            <person name="Jiang X."/>
            <person name="Ng J."/>
            <person name="Yang L."/>
            <person name="Wu L."/>
            <person name="Xiao J."/>
            <person name="Feng Y."/>
            <person name="Chen Y."/>
            <person name="Sun X."/>
            <person name="Zhang Y."/>
            <person name="Marsh G.A."/>
            <person name="Crameri G."/>
            <person name="Broder C.C."/>
            <person name="Frey K.G."/>
            <person name="Wang L.F."/>
            <person name="Wang J."/>
        </authorList>
    </citation>
    <scope>NUCLEOTIDE SEQUENCE [LARGE SCALE GENOMIC DNA]</scope>
</reference>
<feature type="region of interest" description="Disordered" evidence="9">
    <location>
        <begin position="1"/>
        <end position="166"/>
    </location>
</feature>
<evidence type="ECO:0000256" key="3">
    <source>
        <dbReference type="ARBA" id="ARBA00022794"/>
    </source>
</evidence>